<dbReference type="NCBIfam" id="TIGR00231">
    <property type="entry name" value="small_GTP"/>
    <property type="match status" value="1"/>
</dbReference>
<dbReference type="PANTHER" id="PTHR42714">
    <property type="entry name" value="TRNA MODIFICATION GTPASE GTPBP3"/>
    <property type="match status" value="1"/>
</dbReference>
<dbReference type="InterPro" id="IPR040644">
    <property type="entry name" value="HydF_tetramer"/>
</dbReference>
<organism evidence="6 7">
    <name type="scientific">Desulfonispora thiosulfatigenes DSM 11270</name>
    <dbReference type="NCBI Taxonomy" id="656914"/>
    <lineage>
        <taxon>Bacteria</taxon>
        <taxon>Bacillati</taxon>
        <taxon>Bacillota</taxon>
        <taxon>Clostridia</taxon>
        <taxon>Eubacteriales</taxon>
        <taxon>Peptococcaceae</taxon>
        <taxon>Desulfonispora</taxon>
    </lineage>
</organism>
<dbReference type="GO" id="GO:0030488">
    <property type="term" value="P:tRNA methylation"/>
    <property type="evidence" value="ECO:0007669"/>
    <property type="project" value="TreeGrafter"/>
</dbReference>
<dbReference type="NCBIfam" id="TIGR03918">
    <property type="entry name" value="GTP_HydF"/>
    <property type="match status" value="1"/>
</dbReference>
<sequence length="410" mass="46122">MHKTPNANRKHIAIFGNTNAGKSSLLNAIIGQEISIVSEVRGTTTDIVSKAMEFGTVGPVVFIDTAGLNDTSNLGQLRVKKTLKVLERTDLALYVMDINDIDEVAYQEMIRLFKKYNIPHILVITKIDKIIEISNKDNVGEKLAETLDRRILEVKSKYKEAIFISTLNKERILTLKEEIIKKLSTKEEETLIGDLLPYGSKIILVVPIDSEAPKGRLILPQVQLIRDCLDHGIKSYVVRDTELKEALGDLKGIDLVVTDSQIFKSVKEIVPKEIKLTSFSILLSRQKGDINTFLEGIAKIKSLTKDSKVLISESCTHNETHEDIGRVKIPTLLNKHVGQTLNYDFKMGHDFPEDLEKYDLVIHCASCMLNKKTMQTRINICKEKGVKITNYGMVLAYLTGILDKSIEIFQ</sequence>
<dbReference type="Gene3D" id="3.40.50.300">
    <property type="entry name" value="P-loop containing nucleotide triphosphate hydrolases"/>
    <property type="match status" value="1"/>
</dbReference>
<dbReference type="AlphaFoldDB" id="A0A1W1VTJ5"/>
<evidence type="ECO:0000313" key="6">
    <source>
        <dbReference type="EMBL" id="SMB96678.1"/>
    </source>
</evidence>
<keyword evidence="7" id="KW-1185">Reference proteome</keyword>
<dbReference type="Pfam" id="PF18133">
    <property type="entry name" value="HydF_tetramer"/>
    <property type="match status" value="1"/>
</dbReference>
<dbReference type="SUPFAM" id="SSF52540">
    <property type="entry name" value="P-loop containing nucleoside triphosphate hydrolases"/>
    <property type="match status" value="1"/>
</dbReference>
<evidence type="ECO:0000259" key="3">
    <source>
        <dbReference type="Pfam" id="PF01926"/>
    </source>
</evidence>
<evidence type="ECO:0000313" key="7">
    <source>
        <dbReference type="Proteomes" id="UP000192731"/>
    </source>
</evidence>
<dbReference type="GO" id="GO:0005737">
    <property type="term" value="C:cytoplasm"/>
    <property type="evidence" value="ECO:0007669"/>
    <property type="project" value="TreeGrafter"/>
</dbReference>
<dbReference type="STRING" id="656914.SAMN00017405_2402"/>
<reference evidence="6 7" key="1">
    <citation type="submission" date="2017-04" db="EMBL/GenBank/DDBJ databases">
        <authorList>
            <person name="Afonso C.L."/>
            <person name="Miller P.J."/>
            <person name="Scott M.A."/>
            <person name="Spackman E."/>
            <person name="Goraichik I."/>
            <person name="Dimitrov K.M."/>
            <person name="Suarez D.L."/>
            <person name="Swayne D.E."/>
        </authorList>
    </citation>
    <scope>NUCLEOTIDE SEQUENCE [LARGE SCALE GENOMIC DNA]</scope>
    <source>
        <strain evidence="6 7">DSM 11270</strain>
    </source>
</reference>
<dbReference type="OrthoDB" id="9811338at2"/>
<protein>
    <submittedName>
        <fullName evidence="6">Iron-only hydrogenase maturation protein HydF</fullName>
    </submittedName>
</protein>
<dbReference type="CDD" id="cd00880">
    <property type="entry name" value="Era_like"/>
    <property type="match status" value="1"/>
</dbReference>
<feature type="domain" description="Hydrogen maturase F dimerization" evidence="4">
    <location>
        <begin position="191"/>
        <end position="288"/>
    </location>
</feature>
<dbReference type="Pfam" id="PF01926">
    <property type="entry name" value="MMR_HSR1"/>
    <property type="match status" value="1"/>
</dbReference>
<keyword evidence="2" id="KW-0342">GTP-binding</keyword>
<evidence type="ECO:0000256" key="2">
    <source>
        <dbReference type="ARBA" id="ARBA00023134"/>
    </source>
</evidence>
<dbReference type="InterPro" id="IPR005225">
    <property type="entry name" value="Small_GTP-bd"/>
</dbReference>
<dbReference type="PANTHER" id="PTHR42714:SF6">
    <property type="entry name" value="TRANSLATION INITIATION FACTOR IF-2"/>
    <property type="match status" value="1"/>
</dbReference>
<evidence type="ECO:0000256" key="1">
    <source>
        <dbReference type="ARBA" id="ARBA00022741"/>
    </source>
</evidence>
<keyword evidence="1" id="KW-0547">Nucleotide-binding</keyword>
<dbReference type="InterPro" id="IPR027417">
    <property type="entry name" value="P-loop_NTPase"/>
</dbReference>
<dbReference type="InterPro" id="IPR041606">
    <property type="entry name" value="HydF_dimer"/>
</dbReference>
<evidence type="ECO:0000259" key="5">
    <source>
        <dbReference type="Pfam" id="PF18133"/>
    </source>
</evidence>
<dbReference type="Proteomes" id="UP000192731">
    <property type="component" value="Unassembled WGS sequence"/>
</dbReference>
<dbReference type="GO" id="GO:0005525">
    <property type="term" value="F:GTP binding"/>
    <property type="evidence" value="ECO:0007669"/>
    <property type="project" value="UniProtKB-KW"/>
</dbReference>
<dbReference type="InterPro" id="IPR023873">
    <property type="entry name" value="FeFe-hyd_GTPase_HydF"/>
</dbReference>
<feature type="domain" description="G" evidence="3">
    <location>
        <begin position="11"/>
        <end position="126"/>
    </location>
</feature>
<feature type="domain" description="Hydrogen maturase F tetramerization" evidence="5">
    <location>
        <begin position="292"/>
        <end position="408"/>
    </location>
</feature>
<proteinExistence type="predicted"/>
<dbReference type="Pfam" id="PF18128">
    <property type="entry name" value="HydF_dimer"/>
    <property type="match status" value="1"/>
</dbReference>
<dbReference type="RefSeq" id="WP_084054457.1">
    <property type="nucleotide sequence ID" value="NZ_FWWT01000026.1"/>
</dbReference>
<dbReference type="GO" id="GO:0002098">
    <property type="term" value="P:tRNA wobble uridine modification"/>
    <property type="evidence" value="ECO:0007669"/>
    <property type="project" value="TreeGrafter"/>
</dbReference>
<gene>
    <name evidence="6" type="ORF">SAMN00017405_2402</name>
</gene>
<dbReference type="Gene3D" id="3.40.50.11420">
    <property type="match status" value="1"/>
</dbReference>
<accession>A0A1W1VTJ5</accession>
<dbReference type="EMBL" id="FWWT01000026">
    <property type="protein sequence ID" value="SMB96678.1"/>
    <property type="molecule type" value="Genomic_DNA"/>
</dbReference>
<name>A0A1W1VTJ5_DESTI</name>
<dbReference type="InterPro" id="IPR006073">
    <property type="entry name" value="GTP-bd"/>
</dbReference>
<dbReference type="Gene3D" id="3.40.50.11410">
    <property type="match status" value="1"/>
</dbReference>
<dbReference type="PRINTS" id="PR00326">
    <property type="entry name" value="GTP1OBG"/>
</dbReference>
<evidence type="ECO:0000259" key="4">
    <source>
        <dbReference type="Pfam" id="PF18128"/>
    </source>
</evidence>